<keyword evidence="7" id="KW-1185">Reference proteome</keyword>
<name>A0ABN1NMD3_9ACTN</name>
<keyword evidence="3" id="KW-0378">Hydrolase</keyword>
<evidence type="ECO:0000256" key="2">
    <source>
        <dbReference type="ARBA" id="ARBA00022723"/>
    </source>
</evidence>
<comment type="similarity">
    <text evidence="1">Belongs to the metallo-beta-lactamase superfamily.</text>
</comment>
<accession>A0ABN1NMD3</accession>
<dbReference type="EMBL" id="BAAAHQ010000001">
    <property type="protein sequence ID" value="GAA0912002.1"/>
    <property type="molecule type" value="Genomic_DNA"/>
</dbReference>
<dbReference type="Pfam" id="PF00753">
    <property type="entry name" value="Lactamase_B"/>
    <property type="match status" value="1"/>
</dbReference>
<dbReference type="SMART" id="SM00849">
    <property type="entry name" value="Lactamase_B"/>
    <property type="match status" value="1"/>
</dbReference>
<evidence type="ECO:0000313" key="7">
    <source>
        <dbReference type="Proteomes" id="UP001501578"/>
    </source>
</evidence>
<evidence type="ECO:0000256" key="4">
    <source>
        <dbReference type="ARBA" id="ARBA00022833"/>
    </source>
</evidence>
<dbReference type="PANTHER" id="PTHR42978:SF6">
    <property type="entry name" value="QUORUM-QUENCHING LACTONASE YTNP-RELATED"/>
    <property type="match status" value="1"/>
</dbReference>
<dbReference type="InterPro" id="IPR051013">
    <property type="entry name" value="MBL_superfamily_lactonases"/>
</dbReference>
<dbReference type="Gene3D" id="3.60.15.10">
    <property type="entry name" value="Ribonuclease Z/Hydroxyacylglutathione hydrolase-like"/>
    <property type="match status" value="1"/>
</dbReference>
<keyword evidence="2" id="KW-0479">Metal-binding</keyword>
<dbReference type="InterPro" id="IPR036866">
    <property type="entry name" value="RibonucZ/Hydroxyglut_hydro"/>
</dbReference>
<evidence type="ECO:0000256" key="3">
    <source>
        <dbReference type="ARBA" id="ARBA00022801"/>
    </source>
</evidence>
<organism evidence="6 7">
    <name type="scientific">Nonomuraea longicatena</name>
    <dbReference type="NCBI Taxonomy" id="83682"/>
    <lineage>
        <taxon>Bacteria</taxon>
        <taxon>Bacillati</taxon>
        <taxon>Actinomycetota</taxon>
        <taxon>Actinomycetes</taxon>
        <taxon>Streptosporangiales</taxon>
        <taxon>Streptosporangiaceae</taxon>
        <taxon>Nonomuraea</taxon>
    </lineage>
</organism>
<evidence type="ECO:0000256" key="1">
    <source>
        <dbReference type="ARBA" id="ARBA00007749"/>
    </source>
</evidence>
<reference evidence="6 7" key="1">
    <citation type="journal article" date="2019" name="Int. J. Syst. Evol. Microbiol.">
        <title>The Global Catalogue of Microorganisms (GCM) 10K type strain sequencing project: providing services to taxonomists for standard genome sequencing and annotation.</title>
        <authorList>
            <consortium name="The Broad Institute Genomics Platform"/>
            <consortium name="The Broad Institute Genome Sequencing Center for Infectious Disease"/>
            <person name="Wu L."/>
            <person name="Ma J."/>
        </authorList>
    </citation>
    <scope>NUCLEOTIDE SEQUENCE [LARGE SCALE GENOMIC DNA]</scope>
    <source>
        <strain evidence="6 7">JCM 11136</strain>
    </source>
</reference>
<keyword evidence="4" id="KW-0862">Zinc</keyword>
<evidence type="ECO:0000313" key="6">
    <source>
        <dbReference type="EMBL" id="GAA0912002.1"/>
    </source>
</evidence>
<proteinExistence type="inferred from homology"/>
<dbReference type="Proteomes" id="UP001501578">
    <property type="component" value="Unassembled WGS sequence"/>
</dbReference>
<evidence type="ECO:0000259" key="5">
    <source>
        <dbReference type="SMART" id="SM00849"/>
    </source>
</evidence>
<sequence length="268" mass="29093">MSYVPDGAVRLKPRAWLPETTDQVWADHPEYLDEAGELVASVGGLLVEQGERALLIDAGFGPMAWPSEPQNPHSAIHGGDLLDNLAVLGRRPEEIEAVAFTHLHIDHIGWAWNPAPGTAEPAFTRAEYLVAEPEWTGRELYPMTEENRAIVAVLEPKVRTVADGEEVFPGVHVRITQGHTHGHAVYTVTGGGRRLIAFGDALHSPIQVAHPEWSAASDHDPVHAANVRRELVADLAGPETIGFGIHFADAVFGRVRQNGSGAVWEPLD</sequence>
<feature type="domain" description="Metallo-beta-lactamase" evidence="5">
    <location>
        <begin position="41"/>
        <end position="246"/>
    </location>
</feature>
<dbReference type="InterPro" id="IPR001279">
    <property type="entry name" value="Metallo-B-lactamas"/>
</dbReference>
<gene>
    <name evidence="6" type="ORF">GCM10009560_01940</name>
</gene>
<dbReference type="SUPFAM" id="SSF56281">
    <property type="entry name" value="Metallo-hydrolase/oxidoreductase"/>
    <property type="match status" value="1"/>
</dbReference>
<protein>
    <submittedName>
        <fullName evidence="6">MBL fold metallo-hydrolase</fullName>
    </submittedName>
</protein>
<comment type="caution">
    <text evidence="6">The sequence shown here is derived from an EMBL/GenBank/DDBJ whole genome shotgun (WGS) entry which is preliminary data.</text>
</comment>
<dbReference type="PANTHER" id="PTHR42978">
    <property type="entry name" value="QUORUM-QUENCHING LACTONASE YTNP-RELATED-RELATED"/>
    <property type="match status" value="1"/>
</dbReference>